<keyword evidence="2" id="KW-0812">Transmembrane</keyword>
<dbReference type="PANTHER" id="PTHR43596">
    <property type="entry name" value="ADP,ATP CARRIER PROTEIN"/>
    <property type="match status" value="1"/>
</dbReference>
<keyword evidence="2" id="KW-0472">Membrane</keyword>
<evidence type="ECO:0000256" key="2">
    <source>
        <dbReference type="SAM" id="Phobius"/>
    </source>
</evidence>
<dbReference type="AlphaFoldDB" id="A0A0M0JMK8"/>
<feature type="transmembrane region" description="Helical" evidence="2">
    <location>
        <begin position="15"/>
        <end position="35"/>
    </location>
</feature>
<feature type="transmembrane region" description="Helical" evidence="2">
    <location>
        <begin position="84"/>
        <end position="102"/>
    </location>
</feature>
<reference evidence="4" key="1">
    <citation type="journal article" date="2015" name="PLoS Genet.">
        <title>Genome Sequence and Transcriptome Analyses of Chrysochromulina tobin: Metabolic Tools for Enhanced Algal Fitness in the Prominent Order Prymnesiales (Haptophyceae).</title>
        <authorList>
            <person name="Hovde B.T."/>
            <person name="Deodato C.R."/>
            <person name="Hunsperger H.M."/>
            <person name="Ryken S.A."/>
            <person name="Yost W."/>
            <person name="Jha R.K."/>
            <person name="Patterson J."/>
            <person name="Monnat R.J. Jr."/>
            <person name="Barlow S.B."/>
            <person name="Starkenburg S.R."/>
            <person name="Cattolico R.A."/>
        </authorList>
    </citation>
    <scope>NUCLEOTIDE SEQUENCE</scope>
    <source>
        <strain evidence="4">CCMP291</strain>
    </source>
</reference>
<feature type="transmembrane region" description="Helical" evidence="2">
    <location>
        <begin position="245"/>
        <end position="265"/>
    </location>
</feature>
<dbReference type="Proteomes" id="UP000037460">
    <property type="component" value="Unassembled WGS sequence"/>
</dbReference>
<feature type="region of interest" description="Disordered" evidence="1">
    <location>
        <begin position="189"/>
        <end position="215"/>
    </location>
</feature>
<sequence>MGLVATVLNVEESDLAGLPLSVLAAMATIGSYYYLQPLGDVLALSMGIEWTPLVTVGNMVLIVALNPLYAAAVLNLSTEAILPFMYRIVSALLLLFACFFYFFSGVKTLSFCFSVYVGTISLFTTTTFYARLASLHTKAEAKRVYGIIAAGAQIGQLLASVTAPIFFSQMGNMIVCVSALTYELAVQPTPEPAENGKRDGKRNGKHCEVTPSPEPATSAIAENTCASRCGTSAVGGFAILASTPFLRAITLHTLLITFLVSGVWYERAAAVAAAFRTSDERYEFFAHLNFVVGVCTLLVQLLCFSHILRWLGFHGTLVAEPLAMGLGLCISIVSPGLLSIAFLDGLRKVVHYSLAKPTKEGLYASLPKDVVFIAKPLLDTLVYRTGSLVGAAYFTAAIQWGLTAKVRQYMLLAVSIGWAANCWWLGILAERHQQAQEELARLSSVQGGQDSAQPLL</sequence>
<feature type="transmembrane region" description="Helical" evidence="2">
    <location>
        <begin position="381"/>
        <end position="402"/>
    </location>
</feature>
<name>A0A0M0JMK8_9EUKA</name>
<feature type="transmembrane region" description="Helical" evidence="2">
    <location>
        <begin position="144"/>
        <end position="167"/>
    </location>
</feature>
<feature type="compositionally biased region" description="Basic and acidic residues" evidence="1">
    <location>
        <begin position="194"/>
        <end position="208"/>
    </location>
</feature>
<accession>A0A0M0JMK8</accession>
<gene>
    <name evidence="3" type="ORF">Ctob_007026</name>
</gene>
<dbReference type="PANTHER" id="PTHR43596:SF1">
    <property type="entry name" value="ADP,ATP CARRIER PROTEIN"/>
    <property type="match status" value="1"/>
</dbReference>
<feature type="transmembrane region" description="Helical" evidence="2">
    <location>
        <begin position="322"/>
        <end position="343"/>
    </location>
</feature>
<keyword evidence="2" id="KW-1133">Transmembrane helix</keyword>
<evidence type="ECO:0000313" key="4">
    <source>
        <dbReference type="Proteomes" id="UP000037460"/>
    </source>
</evidence>
<feature type="transmembrane region" description="Helical" evidence="2">
    <location>
        <begin position="286"/>
        <end position="310"/>
    </location>
</feature>
<comment type="caution">
    <text evidence="3">The sequence shown here is derived from an EMBL/GenBank/DDBJ whole genome shotgun (WGS) entry which is preliminary data.</text>
</comment>
<keyword evidence="4" id="KW-1185">Reference proteome</keyword>
<organism evidence="3 4">
    <name type="scientific">Chrysochromulina tobinii</name>
    <dbReference type="NCBI Taxonomy" id="1460289"/>
    <lineage>
        <taxon>Eukaryota</taxon>
        <taxon>Haptista</taxon>
        <taxon>Haptophyta</taxon>
        <taxon>Prymnesiophyceae</taxon>
        <taxon>Prymnesiales</taxon>
        <taxon>Chrysochromulinaceae</taxon>
        <taxon>Chrysochromulina</taxon>
    </lineage>
</organism>
<dbReference type="OrthoDB" id="543971at2759"/>
<evidence type="ECO:0000256" key="1">
    <source>
        <dbReference type="SAM" id="MobiDB-lite"/>
    </source>
</evidence>
<feature type="transmembrane region" description="Helical" evidence="2">
    <location>
        <begin position="108"/>
        <end position="132"/>
    </location>
</feature>
<protein>
    <submittedName>
        <fullName evidence="3">Major facilitator superfamily mfs_1</fullName>
    </submittedName>
</protein>
<feature type="transmembrane region" description="Helical" evidence="2">
    <location>
        <begin position="408"/>
        <end position="429"/>
    </location>
</feature>
<evidence type="ECO:0000313" key="3">
    <source>
        <dbReference type="EMBL" id="KOO27537.1"/>
    </source>
</evidence>
<feature type="transmembrane region" description="Helical" evidence="2">
    <location>
        <begin position="55"/>
        <end position="77"/>
    </location>
</feature>
<proteinExistence type="predicted"/>
<dbReference type="EMBL" id="JWZX01002703">
    <property type="protein sequence ID" value="KOO27537.1"/>
    <property type="molecule type" value="Genomic_DNA"/>
</dbReference>